<dbReference type="NCBIfam" id="NF006975">
    <property type="entry name" value="PRK09448.1"/>
    <property type="match status" value="1"/>
</dbReference>
<protein>
    <submittedName>
        <fullName evidence="4">DNA starvation/stationary phase protection protein Dps</fullName>
    </submittedName>
</protein>
<dbReference type="SUPFAM" id="SSF47240">
    <property type="entry name" value="Ferritin-like"/>
    <property type="match status" value="1"/>
</dbReference>
<dbReference type="RefSeq" id="WP_390222542.1">
    <property type="nucleotide sequence ID" value="NZ_JBHTAA010000002.1"/>
</dbReference>
<feature type="domain" description="Ferritin/DPS" evidence="3">
    <location>
        <begin position="27"/>
        <end position="166"/>
    </location>
</feature>
<dbReference type="Gene3D" id="1.20.1260.10">
    <property type="match status" value="1"/>
</dbReference>
<dbReference type="InterPro" id="IPR008331">
    <property type="entry name" value="Ferritin_DPS_dom"/>
</dbReference>
<dbReference type="PANTHER" id="PTHR42932">
    <property type="entry name" value="GENERAL STRESS PROTEIN 20U"/>
    <property type="match status" value="1"/>
</dbReference>
<dbReference type="AlphaFoldDB" id="A0ABD5ZDZ4"/>
<dbReference type="Pfam" id="PF00210">
    <property type="entry name" value="Ferritin"/>
    <property type="match status" value="1"/>
</dbReference>
<dbReference type="PRINTS" id="PR01346">
    <property type="entry name" value="HELNAPAPROT"/>
</dbReference>
<comment type="similarity">
    <text evidence="1 2">Belongs to the Dps family.</text>
</comment>
<evidence type="ECO:0000313" key="5">
    <source>
        <dbReference type="Proteomes" id="UP001596481"/>
    </source>
</evidence>
<reference evidence="4 5" key="1">
    <citation type="journal article" date="2019" name="Int. J. Syst. Evol. Microbiol.">
        <title>The Global Catalogue of Microorganisms (GCM) 10K type strain sequencing project: providing services to taxonomists for standard genome sequencing and annotation.</title>
        <authorList>
            <consortium name="The Broad Institute Genomics Platform"/>
            <consortium name="The Broad Institute Genome Sequencing Center for Infectious Disease"/>
            <person name="Wu L."/>
            <person name="Ma J."/>
        </authorList>
    </citation>
    <scope>NUCLEOTIDE SEQUENCE [LARGE SCALE GENOMIC DNA]</scope>
    <source>
        <strain evidence="4 5">DSM 29988</strain>
    </source>
</reference>
<keyword evidence="5" id="KW-1185">Reference proteome</keyword>
<gene>
    <name evidence="4" type="primary">dps</name>
    <name evidence="4" type="synonym">pexB</name>
    <name evidence="4" type="ORF">ACFQJC_06725</name>
</gene>
<evidence type="ECO:0000256" key="1">
    <source>
        <dbReference type="ARBA" id="ARBA00009497"/>
    </source>
</evidence>
<dbReference type="EMBL" id="JBHTAA010000002">
    <property type="protein sequence ID" value="MFC7203202.1"/>
    <property type="molecule type" value="Genomic_DNA"/>
</dbReference>
<dbReference type="PANTHER" id="PTHR42932:SF3">
    <property type="entry name" value="DNA PROTECTION DURING STARVATION PROTEIN"/>
    <property type="match status" value="1"/>
</dbReference>
<dbReference type="Proteomes" id="UP001596481">
    <property type="component" value="Unassembled WGS sequence"/>
</dbReference>
<accession>A0ABD5ZDZ4</accession>
<sequence>MSEQPVGQFYPTQNYLPEEIRQSSAQMLGQVLADATDILSQLRTAHWNVKGPEFYQLHELFEEIAESVEEDIDKIAERAAALGATVSGTVRTSASASQIPELPSSAVEGVELVSILADRLAVFDAILGETIRAAQANGDIDTVDLLNDISRRVSKDLWFLEAHLQTSGRSSQSGSIQQR</sequence>
<evidence type="ECO:0000313" key="4">
    <source>
        <dbReference type="EMBL" id="MFC7203202.1"/>
    </source>
</evidence>
<dbReference type="InterPro" id="IPR023188">
    <property type="entry name" value="DPS_DNA-bd_CS"/>
</dbReference>
<dbReference type="CDD" id="cd01043">
    <property type="entry name" value="DPS"/>
    <property type="match status" value="1"/>
</dbReference>
<dbReference type="InterPro" id="IPR012347">
    <property type="entry name" value="Ferritin-like"/>
</dbReference>
<evidence type="ECO:0000259" key="3">
    <source>
        <dbReference type="Pfam" id="PF00210"/>
    </source>
</evidence>
<comment type="caution">
    <text evidence="4">The sequence shown here is derived from an EMBL/GenBank/DDBJ whole genome shotgun (WGS) entry which is preliminary data.</text>
</comment>
<dbReference type="PIRSF" id="PIRSF005900">
    <property type="entry name" value="Dps"/>
    <property type="match status" value="1"/>
</dbReference>
<dbReference type="InterPro" id="IPR009078">
    <property type="entry name" value="Ferritin-like_SF"/>
</dbReference>
<dbReference type="InterPro" id="IPR002177">
    <property type="entry name" value="DPS_DNA-bd"/>
</dbReference>
<evidence type="ECO:0000256" key="2">
    <source>
        <dbReference type="RuleBase" id="RU003875"/>
    </source>
</evidence>
<proteinExistence type="inferred from homology"/>
<name>A0ABD5ZDZ4_9EURY</name>
<organism evidence="4 5">
    <name type="scientific">Haloferax namakaokahaiae</name>
    <dbReference type="NCBI Taxonomy" id="1748331"/>
    <lineage>
        <taxon>Archaea</taxon>
        <taxon>Methanobacteriati</taxon>
        <taxon>Methanobacteriota</taxon>
        <taxon>Stenosarchaea group</taxon>
        <taxon>Halobacteria</taxon>
        <taxon>Halobacteriales</taxon>
        <taxon>Haloferacaceae</taxon>
        <taxon>Haloferax</taxon>
    </lineage>
</organism>
<dbReference type="PROSITE" id="PS00818">
    <property type="entry name" value="DPS_1"/>
    <property type="match status" value="1"/>
</dbReference>